<dbReference type="InterPro" id="IPR040097">
    <property type="entry name" value="FAAL/FAAC"/>
</dbReference>
<proteinExistence type="inferred from homology"/>
<dbReference type="GO" id="GO:0003824">
    <property type="term" value="F:catalytic activity"/>
    <property type="evidence" value="ECO:0007669"/>
    <property type="project" value="InterPro"/>
</dbReference>
<dbReference type="GO" id="GO:0044550">
    <property type="term" value="P:secondary metabolite biosynthetic process"/>
    <property type="evidence" value="ECO:0007669"/>
    <property type="project" value="TreeGrafter"/>
</dbReference>
<dbReference type="PROSITE" id="PS00455">
    <property type="entry name" value="AMP_BINDING"/>
    <property type="match status" value="5"/>
</dbReference>
<dbReference type="PANTHER" id="PTHR45527">
    <property type="entry name" value="NONRIBOSOMAL PEPTIDE SYNTHETASE"/>
    <property type="match status" value="1"/>
</dbReference>
<keyword evidence="4" id="KW-0597">Phosphoprotein</keyword>
<dbReference type="Gene3D" id="3.40.50.980">
    <property type="match status" value="8"/>
</dbReference>
<feature type="domain" description="Carrier" evidence="7">
    <location>
        <begin position="2711"/>
        <end position="2785"/>
    </location>
</feature>
<dbReference type="InterPro" id="IPR042099">
    <property type="entry name" value="ANL_N_sf"/>
</dbReference>
<dbReference type="CDD" id="cd19531">
    <property type="entry name" value="LCL_NRPS-like"/>
    <property type="match status" value="3"/>
</dbReference>
<dbReference type="FunFam" id="3.40.50.12780:FF:000012">
    <property type="entry name" value="Non-ribosomal peptide synthetase"/>
    <property type="match status" value="3"/>
</dbReference>
<gene>
    <name evidence="8" type="ORF">N478_20410</name>
</gene>
<dbReference type="FunFam" id="3.40.50.12780:FF:000013">
    <property type="entry name" value="Long-chain-fatty-acid--AMP ligase FadD32"/>
    <property type="match status" value="1"/>
</dbReference>
<dbReference type="InterPro" id="IPR009081">
    <property type="entry name" value="PP-bd_ACP"/>
</dbReference>
<dbReference type="InterPro" id="IPR006162">
    <property type="entry name" value="Ppantetheine_attach_site"/>
</dbReference>
<dbReference type="Pfam" id="PF13193">
    <property type="entry name" value="AMP-binding_C"/>
    <property type="match status" value="4"/>
</dbReference>
<dbReference type="InterPro" id="IPR023213">
    <property type="entry name" value="CAT-like_dom_sf"/>
</dbReference>
<organism evidence="8 9">
    <name type="scientific">Pseudoalteromonas luteoviolacea S4060-1</name>
    <dbReference type="NCBI Taxonomy" id="1365257"/>
    <lineage>
        <taxon>Bacteria</taxon>
        <taxon>Pseudomonadati</taxon>
        <taxon>Pseudomonadota</taxon>
        <taxon>Gammaproteobacteria</taxon>
        <taxon>Alteromonadales</taxon>
        <taxon>Pseudoalteromonadaceae</taxon>
        <taxon>Pseudoalteromonas</taxon>
    </lineage>
</organism>
<dbReference type="InterPro" id="IPR025110">
    <property type="entry name" value="AMP-bd_C"/>
</dbReference>
<dbReference type="PROSITE" id="PS00012">
    <property type="entry name" value="PHOSPHOPANTETHEINE"/>
    <property type="match status" value="5"/>
</dbReference>
<evidence type="ECO:0000256" key="4">
    <source>
        <dbReference type="ARBA" id="ARBA00022553"/>
    </source>
</evidence>
<evidence type="ECO:0000313" key="8">
    <source>
        <dbReference type="EMBL" id="KZN66281.1"/>
    </source>
</evidence>
<dbReference type="Gene3D" id="3.30.559.10">
    <property type="entry name" value="Chloramphenicol acetyltransferase-like domain"/>
    <property type="match status" value="4"/>
</dbReference>
<dbReference type="FunFam" id="3.30.559.10:FF:000012">
    <property type="entry name" value="Non-ribosomal peptide synthetase"/>
    <property type="match status" value="1"/>
</dbReference>
<dbReference type="InterPro" id="IPR000873">
    <property type="entry name" value="AMP-dep_synth/lig_dom"/>
</dbReference>
<dbReference type="GO" id="GO:0005737">
    <property type="term" value="C:cytoplasm"/>
    <property type="evidence" value="ECO:0007669"/>
    <property type="project" value="TreeGrafter"/>
</dbReference>
<dbReference type="FunFam" id="3.40.50.980:FF:000001">
    <property type="entry name" value="Non-ribosomal peptide synthetase"/>
    <property type="match status" value="4"/>
</dbReference>
<dbReference type="SUPFAM" id="SSF47336">
    <property type="entry name" value="ACP-like"/>
    <property type="match status" value="5"/>
</dbReference>
<dbReference type="SUPFAM" id="SSF56801">
    <property type="entry name" value="Acetyl-CoA synthetase-like"/>
    <property type="match status" value="5"/>
</dbReference>
<dbReference type="Gene3D" id="2.30.38.10">
    <property type="entry name" value="Luciferase, Domain 3"/>
    <property type="match status" value="4"/>
</dbReference>
<evidence type="ECO:0000313" key="9">
    <source>
        <dbReference type="Proteomes" id="UP000076661"/>
    </source>
</evidence>
<dbReference type="SUPFAM" id="SSF52777">
    <property type="entry name" value="CoA-dependent acyltransferases"/>
    <property type="match status" value="8"/>
</dbReference>
<dbReference type="NCBIfam" id="NF003417">
    <property type="entry name" value="PRK04813.1"/>
    <property type="match status" value="5"/>
</dbReference>
<feature type="domain" description="Carrier" evidence="7">
    <location>
        <begin position="571"/>
        <end position="646"/>
    </location>
</feature>
<dbReference type="SMART" id="SM00823">
    <property type="entry name" value="PKS_PP"/>
    <property type="match status" value="5"/>
</dbReference>
<feature type="domain" description="Carrier" evidence="7">
    <location>
        <begin position="3830"/>
        <end position="3907"/>
    </location>
</feature>
<dbReference type="EMBL" id="AUXX01000018">
    <property type="protein sequence ID" value="KZN66281.1"/>
    <property type="molecule type" value="Genomic_DNA"/>
</dbReference>
<name>A0A167MF46_9GAMM</name>
<dbReference type="CDD" id="cd19543">
    <property type="entry name" value="DCL_NRPS"/>
    <property type="match status" value="1"/>
</dbReference>
<comment type="caution">
    <text evidence="8">The sequence shown here is derived from an EMBL/GenBank/DDBJ whole genome shotgun (WGS) entry which is preliminary data.</text>
</comment>
<feature type="domain" description="Carrier" evidence="7">
    <location>
        <begin position="4913"/>
        <end position="4990"/>
    </location>
</feature>
<feature type="domain" description="Carrier" evidence="7">
    <location>
        <begin position="1624"/>
        <end position="1701"/>
    </location>
</feature>
<protein>
    <recommendedName>
        <fullName evidence="7">Carrier domain-containing protein</fullName>
    </recommendedName>
</protein>
<sequence>METIYDFLAVHAQSKTNDEAFTFIEDNGETFQISFSELHQKALSIAQYLKTQCDPGSRVVLLFPPGLEYIQSFLGCLYAGVVAVPLYPPQSKKHAGRVLTVIDDCKANLVLTNGVLKSQIEGELAPLSVLGFEQLCGEGAESLVALPKADDIAFLQYTSGSTGTPKGVVVSHGNIIANLKTLQQATRCSEDDVFCNWLPLFHDLGLVNTLLLPIFLGAHSVLMSPIRFIKNPITWLSAITEYKGTIGGAPNFAFDHCLERIKPHQMAGLDLSSWRIAFNAAEPLDADTLMRFCERFSRVGFKESAIFPAYGMAEATVFICGGTHASPYLANAFASDDLQQGRAKLCPIDQKQQVLIAHGHVQPEHHLKIVSPHTLTELPEGEVGEIWFAGPSLAQGYWNDEEKTNASFGAKLAHDDARYLRTGDLGFIHQGELYISGRIKDVMIIKGRNYYPQDFEKLAYQVCPGLNQNGAAAFEYDGNAVLLVEINRHEMKAFDYKLASETIKSAIFEQFEVVLADVVFLKAGRINRTSSGKIQRSLSKKRYLAQDLDALYRAIDGKMTDEASDSDIRLGAVTTLEAELCQLWQEVFGIDRIGVEDNFLSLGGHSLLATNLISQIQKKWHVDITMRDFFTNHTIRKLAKVIEAAQTSEVPAIMPQALQSAMPVSFAQERMWLVNQIESEQAQYNLPFSFKLYGELNTALLQQAFSSIIERHQALRTTYFESEGELYQRVQGATTFDLPVIDLTELAPEQQEQRVAKLRLAEANTAFNLAQDTMLRAALIKLNSQAHVLLITTHHIATDGWSLGVLTQELNALYGAYVQGADNPLSPLAIQYSDYAHWQRTQLKGDGLDKHLDYWTEHLAELPVVHSLALDKPRPAVQSFKGASVFQRLSPVLQDTLHQLAQKHDATLFMLMNAAFASFLGRYSGETDIVIGSPVANREQSELTPLIGLFMNNLVFRSDLSADPTFVELLAQSKERTLRAQAHQQAPFAKLVDALQPERDLSHSPLFQVMLILNNQHVEPLKLAGVDAKQIHSATSFAQYDLTLVLHEREDGLDIEWQYASELFVHETIERMAHHFEVILTSIVQAPDTQISQLPLLNADDAMKVTREWNATQLEFANDSCLHHMFEQQVIATPHAIAATYQGEQLSYEQLNLRANQLAHYLVQQGVTPDSIVGVCVDRSLEMLIATLAIMKSGGAYLPMDPTYPTARLAHMVADSGVKYVITTTAYQQTLSVEHLLCIDSASLQSVLAQQACLDLPTEQLGLTASNLAYVIYTSGSTGKPKGVMVEHRNAVNFISSMQKAPGCSAEDTLLAVTSLSFDIHVLELYLPLACGGEVVIAPTEALASPDELATLLETHEVTTMQATPATWKMLVQNGWQPLRPLKALCGGEALSVELKDALVSMSHIMLWNMYGPTETTVWSTTGEVNDSISLGTPIANTQCYVLDRHLQPVPVGCFGELYIGGEGVSRGYLNQAELTAERFVVDPFSRKPDGRLYKTGDLVRWLADGTLEYMRRADLQVKVRGHRIELEEIESVLKQHPNVVDAIAHVFFEGDSTHLVAYVIPKTVDGHGDVAQDLSAYLEECLPSYMVPAAIVELSELPLTPNGKVDRQALPAPQFSDPEVYVAPQSDTEQQLSLMWQALLDIDAQDISVTSSFFHLGGHSLLAARLVALIRNQWNVEISIRTLFTEQTIRGLANVIDASAASHVPKIVQQSSDEPMVISFDQQRLWLLDQIEQGSTQYNLCRGFELSGKLDIDALNHAFQSIVSRHHVLRTTFQTTVSGDARQTISEDFEVALPVVEIPGLSAEQQKQATLQHMQTETDKVFDLSRDLMLRVKLLKFSDDAHALLVTMHHIAVDGWSEGIIIKEFTALYQAYVDKQPNPLAELEIQYTDYAWWQNNWLKGDVLEHNYQFWRAQLKDIPEVHNLPLDHARPAVQNFAGQTHRQFISKELQQGLHELARKYDVTLFMVLNAAYAVLLGRYSNEDDIVVGTPVANRDQAELAPLVGFFVNTLVLRTDLSDNPTFDTLLQRSKDYLLGAYEHQQLPFERLVDELQLDRSLSYSPLVQVKLALQNNEVGKFELPELAINSIEQEQAVSKLDLSLDIFEIEETEEQGMLFVWEYATSLFDTATIEQLGQHFEVLLKGIVATPQATIGQLPILTAQESQVMLGSEHNLGEQSAENTCIHELIEVQAARSPNDIAVSFSAGRSAVEQTLTYAELNAAANQVAHYLLEQGVKPDTLVGICVERSLEMMIGQLGILKAGGAYVPIDPSYPQDRIEYILEDSKVEILLTESELLSELPLDDQQVLPLDEEMREALLGDYSEENIDKALHPSGTPLTAENLAYVIYTSGSTGKPKGVLIEHTGIVNLAQDMQSRFGYDKDTCILQYYSFAFDAGAEDWIGALTSGGTLRLISADDLLDLDTLTDVVNKSQVTHLHVPPSVLALLDPTVMPSIKTVEAGGEKYSQELVDKWGAHAQFFNVYGPTETSISSSFKQCHINDTVMSIGQAIPNVQYYVLDKHFAPCPVGVAGELFIAGAGLGRGYINQPELTAEKFITNPFADGASGRDRLYRTGDLVRWIPGTQTEHSCGELEFLGRIDQQVKIRGFRVELSEIESVLLQHEQLNEVAIIDRDTPKKLVAFFTLSGSEQAHPTQSAEQVIASLREYLKQSLPDYMVPSAFVRLDQLPLTSNGKVDRKALLDIDVSAQLVTQKYVAPTTEAENKLCEIWQALLKIEQVGITDNFFALGGDSILAIQAVNRATQAGFGLTTRQLFESQTIEKLAAEVNTQTNHDANSDIADADLLLQSDLAPQLREKIATWQAAYPLLTKVYATTGMQQGMLFHSSLDASAYVSQLSVTLTGQLNIGALKRALSSTIARHDVYRTVFTEDFTHQLVLSEAELPFEELDLSLLDNAEQTAQLDALVKQDKAQGFDVTHAPMMRIKLVKLSESKQCLVWSNHHALTDGWSLPLVFKEVMALYVEACEQMTASEDNDGKPLSSSLPTVQPYGCYISWLAQQNHAHARDWWKNTLSSAVGATHVDIEEQADPQNCGARKQTITLAPQAYTELQSVAKQHQVTMNTVVQAAWAYLLHRYSGEDQVIFGETISGRPAEIAGVEQMVGLFINSLPVLVNIDRNAPIGEWLRALNQNSVKRAEHGFLPLSEIQTLSPLSKLSERQRNLFDTLVVFENYPVDQEIEKVIADSQLQVADIQNDEQTNYGLTLTVLPENNGQQSQLSFELAYRAERYGDAAINRLLTYFGEILSTISGAQCQTLQDLTETVSYQDTLRLVKSSKVASEFPHNQCIHELFEAQVAAQPEATALIFDNVCLTYSALNQRANQLARHLVKQGVTPDSVVGVCVDRSPEMLVSVLAVMKAGGAYLPLDPAYPRARLAHMVADSGVRWVITQKSVAEKLTVDLFSGGLFSAELAQQQTSAIDQVFCIDDEAFATQLSTLDTANIATQELGLSANNLAYVIYTSGSTGKPKGVMLTHRNATNFLTSMQVKPGLTKQDKLLAVTSLSFDIHVLECYLPLITGAQVVIASSDDVGAPERLATVISEHNITTMQATPATWKMLLNNGWDPEQKFKALCGGEALSCALKDALLACQNIELWNMYGPTETAVWSATCKIEEHVSLGNAIANTHLYVLDKDKTPVPMGVAGELYIGGEGVARGYLNQPELTATRFVDDPFNDNRGARMYRTGDLVRWVSSDDGLSQQLSYIARADQQVKLRGYRIEPGEIETRLNYHPEIKESVVVARGDEGSKYLVAFYLAKSTTAEQRVELDTQALKSSLRLDLPEYMVPAAYISLSEVPLTANGKVNRQALESMDLNLTSEQSYQAPRNETETALVAIWGEVLDIEVEKIGVDDSFFELGGHSLLATQVISKIRSQFAIELPLKTLFEQETIAGLGAIILASEKSAAPTITTIDRETLNGTLPLSYVQERLWFIDQLDPDSAGYNIPGAVTIKSDAAQALDVQQVEQALNIIIARHENLRTLYPSVDGKVQQVILAQFNLTLASIDLSHIADRDMRLQEAQKLCQQEASTPFDLGKGPLIRGGLIKLSDVEHILVLNMHHIISDGWSMSVIIKEFRQIMAALEQGQKPELPALPVQYLDYSVWQRQYMEENGLLDKQLDYWREKLSGVPERLNLATDYPRPKAPNFDGATETFHIDAQLTEALNQLTEAHSATLYMTLQAAFKALLYRYTGQEDICFGGSIANRQHEETEGLIGMFANTLVYRDQVAGDASFAALLAQVKTTCLEAYAHQDTPFEKIVDLVQPDRTIGISPLFQVMFVLHNVAMELSDNDIQDFPLELNFSRFDLIVHFTETADGLDGMIVYKTALFKQQTIARLVEHFTALCRAIVSEPDADIAQLSYVSDAEQQALLIENNSNPLDYPKDKCIHQLFAEQAAMNPGKVAVTEVSESGTKALTFSELHAQSLALAGYLQLQGVKPDSLVGLCVERSLATMVGLLGILQAGGAYVPMDPSYPTERLTYMLEDSETQVVITQQQFKDKVQSLVGADVQVIVLDEQGGLPAEIIAQSTTQCLDEQVKPDNLAYVIYTSGSTGQPKGVMIEHGMVVDYCYSVVESMDLQRCDTFGAVSTFASDLGNIALYVPMLFSKTLTLFADDYVNNPIELHSYMQNHPIDCMKITPSHFEMFKVSDTQILKVEKVLIFAGEALTKPMVDLVNSLNPDCAVFNNYGPTETTISKISSDVLTAENTHNTTSIALGKPLHNTRVYILDSEGRPAPIGVPGELHIAGDGVARGYLNRPELTQEKFVVDPFAEQGRMYKTGDLARWLDNGDIEYLGRIDTQVKIRGFRIEVDEIESVLGQHEAVANSVVVVQSQENEDGLVNKQLIAFYVPNAPQSTLDSEELKAHLLQTLPEYMVPMAFVALDSVPLLANGKVDRQSLANMNINLASGQVYVAPRNKLDEKLISIWAGILQIEPDTIGINDDFFSLGGHSLLAVLLVSKVKKQLQVQLPLQALFNLKTISGTADYIMENTTLEQQADFLEQGVAEEDFVEGAI</sequence>
<dbReference type="GO" id="GO:0008610">
    <property type="term" value="P:lipid biosynthetic process"/>
    <property type="evidence" value="ECO:0007669"/>
    <property type="project" value="InterPro"/>
</dbReference>
<comment type="similarity">
    <text evidence="2">Belongs to the ATP-dependent AMP-binding enzyme family.</text>
</comment>
<dbReference type="PATRIC" id="fig|1365257.3.peg.2771"/>
<reference evidence="8 9" key="1">
    <citation type="submission" date="2013-07" db="EMBL/GenBank/DDBJ databases">
        <title>Comparative Genomic and Metabolomic Analysis of Twelve Strains of Pseudoalteromonas luteoviolacea.</title>
        <authorList>
            <person name="Vynne N.G."/>
            <person name="Mansson M."/>
            <person name="Gram L."/>
        </authorList>
    </citation>
    <scope>NUCLEOTIDE SEQUENCE [LARGE SCALE GENOMIC DNA]</scope>
    <source>
        <strain evidence="8 9">S4060-1</strain>
    </source>
</reference>
<dbReference type="GO" id="GO:0006631">
    <property type="term" value="P:fatty acid metabolic process"/>
    <property type="evidence" value="ECO:0007669"/>
    <property type="project" value="UniProtKB-KW"/>
</dbReference>
<dbReference type="FunFam" id="2.30.38.10:FF:000001">
    <property type="entry name" value="Non-ribosomal peptide synthetase PvdI"/>
    <property type="match status" value="3"/>
</dbReference>
<dbReference type="CDD" id="cd05930">
    <property type="entry name" value="A_NRPS"/>
    <property type="match status" value="2"/>
</dbReference>
<keyword evidence="5" id="KW-0276">Fatty acid metabolism</keyword>
<evidence type="ECO:0000256" key="3">
    <source>
        <dbReference type="ARBA" id="ARBA00022450"/>
    </source>
</evidence>
<evidence type="ECO:0000256" key="1">
    <source>
        <dbReference type="ARBA" id="ARBA00001957"/>
    </source>
</evidence>
<dbReference type="InterPro" id="IPR029058">
    <property type="entry name" value="AB_hydrolase_fold"/>
</dbReference>
<dbReference type="FunFam" id="1.10.1200.10:FF:000005">
    <property type="entry name" value="Nonribosomal peptide synthetase 1"/>
    <property type="match status" value="4"/>
</dbReference>
<dbReference type="InterPro" id="IPR020806">
    <property type="entry name" value="PKS_PP-bd"/>
</dbReference>
<dbReference type="GO" id="GO:0031177">
    <property type="term" value="F:phosphopantetheine binding"/>
    <property type="evidence" value="ECO:0007669"/>
    <property type="project" value="InterPro"/>
</dbReference>
<dbReference type="Gene3D" id="3.40.50.1820">
    <property type="entry name" value="alpha/beta hydrolase"/>
    <property type="match status" value="1"/>
</dbReference>
<dbReference type="CDD" id="cd05931">
    <property type="entry name" value="FAAL"/>
    <property type="match status" value="1"/>
</dbReference>
<dbReference type="Gene3D" id="3.30.300.30">
    <property type="match status" value="5"/>
</dbReference>
<evidence type="ECO:0000256" key="5">
    <source>
        <dbReference type="ARBA" id="ARBA00022832"/>
    </source>
</evidence>
<evidence type="ECO:0000256" key="6">
    <source>
        <dbReference type="ARBA" id="ARBA00023098"/>
    </source>
</evidence>
<dbReference type="PROSITE" id="PS50075">
    <property type="entry name" value="CARRIER"/>
    <property type="match status" value="5"/>
</dbReference>
<evidence type="ECO:0000256" key="2">
    <source>
        <dbReference type="ARBA" id="ARBA00006432"/>
    </source>
</evidence>
<dbReference type="InterPro" id="IPR010071">
    <property type="entry name" value="AA_adenyl_dom"/>
</dbReference>
<dbReference type="RefSeq" id="WP_063381433.1">
    <property type="nucleotide sequence ID" value="NZ_AUXX01000018.1"/>
</dbReference>
<dbReference type="Pfam" id="PF00501">
    <property type="entry name" value="AMP-binding"/>
    <property type="match status" value="5"/>
</dbReference>
<dbReference type="Pfam" id="PF23024">
    <property type="entry name" value="AMP-dom_DIP2-like"/>
    <property type="match status" value="1"/>
</dbReference>
<dbReference type="InterPro" id="IPR020845">
    <property type="entry name" value="AMP-binding_CS"/>
</dbReference>
<dbReference type="Gene3D" id="3.30.559.30">
    <property type="entry name" value="Nonribosomal peptide synthetase, condensation domain"/>
    <property type="match status" value="4"/>
</dbReference>
<dbReference type="PANTHER" id="PTHR45527:SF1">
    <property type="entry name" value="FATTY ACID SYNTHASE"/>
    <property type="match status" value="1"/>
</dbReference>
<dbReference type="FunFam" id="3.30.559.30:FF:000001">
    <property type="entry name" value="Non-ribosomal peptide synthetase"/>
    <property type="match status" value="1"/>
</dbReference>
<dbReference type="Pfam" id="PF00550">
    <property type="entry name" value="PP-binding"/>
    <property type="match status" value="5"/>
</dbReference>
<dbReference type="Gene3D" id="3.40.50.12780">
    <property type="entry name" value="N-terminal domain of ligase-like"/>
    <property type="match status" value="1"/>
</dbReference>
<dbReference type="Proteomes" id="UP000076661">
    <property type="component" value="Unassembled WGS sequence"/>
</dbReference>
<dbReference type="InterPro" id="IPR036736">
    <property type="entry name" value="ACP-like_sf"/>
</dbReference>
<comment type="cofactor">
    <cofactor evidence="1">
        <name>pantetheine 4'-phosphate</name>
        <dbReference type="ChEBI" id="CHEBI:47942"/>
    </cofactor>
</comment>
<dbReference type="NCBIfam" id="TIGR01733">
    <property type="entry name" value="AA-adenyl-dom"/>
    <property type="match status" value="4"/>
</dbReference>
<evidence type="ECO:0000259" key="7">
    <source>
        <dbReference type="PROSITE" id="PS50075"/>
    </source>
</evidence>
<dbReference type="GO" id="GO:0071766">
    <property type="term" value="P:Actinobacterium-type cell wall biogenesis"/>
    <property type="evidence" value="ECO:0007669"/>
    <property type="project" value="UniProtKB-ARBA"/>
</dbReference>
<dbReference type="FunFam" id="3.30.300.30:FF:000015">
    <property type="entry name" value="Nonribosomal peptide synthase SidD"/>
    <property type="match status" value="4"/>
</dbReference>
<accession>A0A167MF46</accession>
<dbReference type="Pfam" id="PF00668">
    <property type="entry name" value="Condensation"/>
    <property type="match status" value="4"/>
</dbReference>
<dbReference type="CDD" id="cd12116">
    <property type="entry name" value="A_NRPS_Ta1_like"/>
    <property type="match status" value="2"/>
</dbReference>
<keyword evidence="6" id="KW-0443">Lipid metabolism</keyword>
<dbReference type="InterPro" id="IPR045851">
    <property type="entry name" value="AMP-bd_C_sf"/>
</dbReference>
<dbReference type="Gene3D" id="1.10.1200.10">
    <property type="entry name" value="ACP-like"/>
    <property type="match status" value="4"/>
</dbReference>
<dbReference type="InterPro" id="IPR001242">
    <property type="entry name" value="Condensation_dom"/>
</dbReference>
<dbReference type="GO" id="GO:0043041">
    <property type="term" value="P:amino acid activation for nonribosomal peptide biosynthetic process"/>
    <property type="evidence" value="ECO:0007669"/>
    <property type="project" value="TreeGrafter"/>
</dbReference>
<keyword evidence="3" id="KW-0596">Phosphopantetheine</keyword>